<feature type="coiled-coil region" evidence="4">
    <location>
        <begin position="74"/>
        <end position="111"/>
    </location>
</feature>
<dbReference type="SUPFAM" id="SSF161256">
    <property type="entry name" value="RILP dimerisation region"/>
    <property type="match status" value="1"/>
</dbReference>
<evidence type="ECO:0000313" key="8">
    <source>
        <dbReference type="Proteomes" id="UP001652622"/>
    </source>
</evidence>
<feature type="domain" description="RH2" evidence="7">
    <location>
        <begin position="242"/>
        <end position="319"/>
    </location>
</feature>
<dbReference type="GO" id="GO:0031267">
    <property type="term" value="F:small GTPase binding"/>
    <property type="evidence" value="ECO:0007669"/>
    <property type="project" value="TreeGrafter"/>
</dbReference>
<evidence type="ECO:0000259" key="6">
    <source>
        <dbReference type="PROSITE" id="PS51776"/>
    </source>
</evidence>
<dbReference type="GO" id="GO:0015031">
    <property type="term" value="P:protein transport"/>
    <property type="evidence" value="ECO:0007669"/>
    <property type="project" value="UniProtKB-KW"/>
</dbReference>
<dbReference type="InterPro" id="IPR034743">
    <property type="entry name" value="RH1"/>
</dbReference>
<dbReference type="OrthoDB" id="9048260at2759"/>
<dbReference type="GeneID" id="117669778"/>
<dbReference type="GO" id="GO:0005764">
    <property type="term" value="C:lysosome"/>
    <property type="evidence" value="ECO:0007669"/>
    <property type="project" value="TreeGrafter"/>
</dbReference>
<dbReference type="InParanoid" id="A0A6P9CKJ3"/>
<proteinExistence type="predicted"/>
<feature type="domain" description="RH1" evidence="6">
    <location>
        <begin position="1"/>
        <end position="105"/>
    </location>
</feature>
<feature type="region of interest" description="Disordered" evidence="5">
    <location>
        <begin position="310"/>
        <end position="403"/>
    </location>
</feature>
<dbReference type="GO" id="GO:0051959">
    <property type="term" value="F:dynein light intermediate chain binding"/>
    <property type="evidence" value="ECO:0007669"/>
    <property type="project" value="TreeGrafter"/>
</dbReference>
<dbReference type="InterPro" id="IPR034744">
    <property type="entry name" value="RH2"/>
</dbReference>
<evidence type="ECO:0000259" key="7">
    <source>
        <dbReference type="PROSITE" id="PS51777"/>
    </source>
</evidence>
<dbReference type="OMA" id="CFGRTFS"/>
<dbReference type="PANTHER" id="PTHR21502:SF7">
    <property type="entry name" value="RAB-INTERACTING LYSOSOMAL PROTEIN"/>
    <property type="match status" value="1"/>
</dbReference>
<feature type="compositionally biased region" description="Acidic residues" evidence="5">
    <location>
        <begin position="310"/>
        <end position="325"/>
    </location>
</feature>
<dbReference type="Pfam" id="PF09744">
    <property type="entry name" value="RH1"/>
    <property type="match status" value="1"/>
</dbReference>
<dbReference type="GO" id="GO:0060271">
    <property type="term" value="P:cilium assembly"/>
    <property type="evidence" value="ECO:0007669"/>
    <property type="project" value="TreeGrafter"/>
</dbReference>
<keyword evidence="1" id="KW-0813">Transport</keyword>
<dbReference type="Pfam" id="PF11461">
    <property type="entry name" value="RILP"/>
    <property type="match status" value="1"/>
</dbReference>
<dbReference type="InterPro" id="IPR051241">
    <property type="entry name" value="DZIP_RILPL"/>
</dbReference>
<name>A0A6P9CKJ3_PANGU</name>
<dbReference type="GO" id="GO:0045022">
    <property type="term" value="P:early endosome to late endosome transport"/>
    <property type="evidence" value="ECO:0007669"/>
    <property type="project" value="TreeGrafter"/>
</dbReference>
<dbReference type="InterPro" id="IPR021563">
    <property type="entry name" value="RILP_dimer"/>
</dbReference>
<feature type="compositionally biased region" description="Basic and acidic residues" evidence="5">
    <location>
        <begin position="337"/>
        <end position="346"/>
    </location>
</feature>
<evidence type="ECO:0000256" key="5">
    <source>
        <dbReference type="SAM" id="MobiDB-lite"/>
    </source>
</evidence>
<evidence type="ECO:0000256" key="4">
    <source>
        <dbReference type="SAM" id="Coils"/>
    </source>
</evidence>
<dbReference type="GO" id="GO:0046983">
    <property type="term" value="F:protein dimerization activity"/>
    <property type="evidence" value="ECO:0007669"/>
    <property type="project" value="InterPro"/>
</dbReference>
<evidence type="ECO:0000313" key="9">
    <source>
        <dbReference type="RefSeq" id="XP_034280375.1"/>
    </source>
</evidence>
<dbReference type="Proteomes" id="UP001652622">
    <property type="component" value="Unplaced"/>
</dbReference>
<dbReference type="AlphaFoldDB" id="A0A6P9CKJ3"/>
<sequence length="403" mass="44632">MEAAYVYRLAAALGSELQRLSDDFGTGALAGLVSQVVRLLELLETLAADGAAGGLGGAAELLLAAPSGEEPPGAGVAERSRQVAEQRLAEAREREQRLQNRLAQLEEEQQRTLSCLAGGQGQEDSPGRQERKLMMQLKEVVDHQRDKIRAQDHEIQLKARDTEALQEQLNRFMTMNENLRRKLAVVQAQLRSALERKGEVEALWEAERRGRAAEPASTGTPTEQEEGDMGGAAVPPEQPPDQRTFSKEELQQILQERNELKTSLFLVEEELAYYQRELLNGERVPALLLHAVKSAIKKQRKKIWAKMLGTEEEPAGREEEEEEGEGWPIGSPGSDCTDGHLPESRIKSFFNQWYHRTSQPSPPESRPGTWEIINAEDVGPGEEQREEMPPSGSSSPGPTSPLP</sequence>
<feature type="region of interest" description="Disordered" evidence="5">
    <location>
        <begin position="205"/>
        <end position="243"/>
    </location>
</feature>
<accession>A0A6P9CKJ3</accession>
<organism evidence="8 9">
    <name type="scientific">Pantherophis guttatus</name>
    <name type="common">Corn snake</name>
    <name type="synonym">Elaphe guttata</name>
    <dbReference type="NCBI Taxonomy" id="94885"/>
    <lineage>
        <taxon>Eukaryota</taxon>
        <taxon>Metazoa</taxon>
        <taxon>Chordata</taxon>
        <taxon>Craniata</taxon>
        <taxon>Vertebrata</taxon>
        <taxon>Euteleostomi</taxon>
        <taxon>Lepidosauria</taxon>
        <taxon>Squamata</taxon>
        <taxon>Bifurcata</taxon>
        <taxon>Unidentata</taxon>
        <taxon>Episquamata</taxon>
        <taxon>Toxicofera</taxon>
        <taxon>Serpentes</taxon>
        <taxon>Colubroidea</taxon>
        <taxon>Colubridae</taxon>
        <taxon>Colubrinae</taxon>
        <taxon>Pantherophis</taxon>
    </lineage>
</organism>
<dbReference type="RefSeq" id="XP_034280375.1">
    <property type="nucleotide sequence ID" value="XM_034424484.2"/>
</dbReference>
<dbReference type="PROSITE" id="PS51776">
    <property type="entry name" value="RH1"/>
    <property type="match status" value="1"/>
</dbReference>
<dbReference type="CTD" id="83547"/>
<dbReference type="Gene3D" id="1.20.58.1770">
    <property type="match status" value="1"/>
</dbReference>
<gene>
    <name evidence="9" type="primary">RILP</name>
</gene>
<keyword evidence="3 4" id="KW-0175">Coiled coil</keyword>
<protein>
    <submittedName>
        <fullName evidence="9">Rab-interacting lysosomal protein isoform X1</fullName>
    </submittedName>
</protein>
<dbReference type="PANTHER" id="PTHR21502">
    <property type="entry name" value="ZINC FINGER PROTEIN DZIP1"/>
    <property type="match status" value="1"/>
</dbReference>
<dbReference type="KEGG" id="pgut:117669778"/>
<keyword evidence="2" id="KW-0653">Protein transport</keyword>
<evidence type="ECO:0000256" key="3">
    <source>
        <dbReference type="ARBA" id="ARBA00023054"/>
    </source>
</evidence>
<evidence type="ECO:0000256" key="1">
    <source>
        <dbReference type="ARBA" id="ARBA00022448"/>
    </source>
</evidence>
<dbReference type="Gene3D" id="6.10.230.10">
    <property type="match status" value="1"/>
</dbReference>
<feature type="coiled-coil region" evidence="4">
    <location>
        <begin position="162"/>
        <end position="196"/>
    </location>
</feature>
<feature type="compositionally biased region" description="Polar residues" evidence="5">
    <location>
        <begin position="349"/>
        <end position="359"/>
    </location>
</feature>
<dbReference type="PROSITE" id="PS51777">
    <property type="entry name" value="RH2"/>
    <property type="match status" value="1"/>
</dbReference>
<keyword evidence="8" id="KW-1185">Reference proteome</keyword>
<dbReference type="GO" id="GO:0036064">
    <property type="term" value="C:ciliary basal body"/>
    <property type="evidence" value="ECO:0007669"/>
    <property type="project" value="TreeGrafter"/>
</dbReference>
<reference evidence="9" key="1">
    <citation type="submission" date="2025-08" db="UniProtKB">
        <authorList>
            <consortium name="RefSeq"/>
        </authorList>
    </citation>
    <scope>IDENTIFICATION</scope>
    <source>
        <tissue evidence="9">Blood</tissue>
    </source>
</reference>
<evidence type="ECO:0000256" key="2">
    <source>
        <dbReference type="ARBA" id="ARBA00022927"/>
    </source>
</evidence>